<dbReference type="InterPro" id="IPR023209">
    <property type="entry name" value="DAO"/>
</dbReference>
<evidence type="ECO:0000256" key="8">
    <source>
        <dbReference type="ARBA" id="ARBA00049547"/>
    </source>
</evidence>
<dbReference type="OrthoDB" id="246701at2"/>
<evidence type="ECO:0000256" key="3">
    <source>
        <dbReference type="ARBA" id="ARBA00022630"/>
    </source>
</evidence>
<evidence type="ECO:0000256" key="4">
    <source>
        <dbReference type="ARBA" id="ARBA00022827"/>
    </source>
</evidence>
<protein>
    <recommendedName>
        <fullName evidence="7">D-amino-acid oxidase</fullName>
        <ecNumber evidence="6">1.4.3.3</ecNumber>
    </recommendedName>
</protein>
<keyword evidence="12" id="KW-1185">Reference proteome</keyword>
<keyword evidence="9" id="KW-0732">Signal</keyword>
<keyword evidence="4" id="KW-0274">FAD</keyword>
<dbReference type="RefSeq" id="WP_089688301.1">
    <property type="nucleotide sequence ID" value="NZ_FNFO01000016.1"/>
</dbReference>
<reference evidence="11 12" key="1">
    <citation type="submission" date="2016-10" db="EMBL/GenBank/DDBJ databases">
        <authorList>
            <person name="de Groot N.N."/>
        </authorList>
    </citation>
    <scope>NUCLEOTIDE SEQUENCE [LARGE SCALE GENOMIC DNA]</scope>
    <source>
        <strain evidence="11 12">DSM 25186</strain>
    </source>
</reference>
<feature type="signal peptide" evidence="9">
    <location>
        <begin position="1"/>
        <end position="24"/>
    </location>
</feature>
<comment type="catalytic activity">
    <reaction evidence="8">
        <text>a D-alpha-amino acid + O2 + H2O = a 2-oxocarboxylate + H2O2 + NH4(+)</text>
        <dbReference type="Rhea" id="RHEA:21816"/>
        <dbReference type="ChEBI" id="CHEBI:15377"/>
        <dbReference type="ChEBI" id="CHEBI:15379"/>
        <dbReference type="ChEBI" id="CHEBI:16240"/>
        <dbReference type="ChEBI" id="CHEBI:28938"/>
        <dbReference type="ChEBI" id="CHEBI:35179"/>
        <dbReference type="ChEBI" id="CHEBI:59871"/>
        <dbReference type="EC" id="1.4.3.3"/>
    </reaction>
    <physiologicalReaction direction="left-to-right" evidence="8">
        <dbReference type="Rhea" id="RHEA:21817"/>
    </physiologicalReaction>
</comment>
<dbReference type="PANTHER" id="PTHR11530">
    <property type="entry name" value="D-AMINO ACID OXIDASE"/>
    <property type="match status" value="1"/>
</dbReference>
<comment type="similarity">
    <text evidence="2">Belongs to the DAMOX/DASOX family.</text>
</comment>
<sequence length="379" mass="41687">MDRRHFIAASGLAGLGLMSGLSSCAPAPSGTIPYASRGGMRRLPKLRVSSDRIIKETVGLRPYRLSGPRVETEMLGNKTIVHHYGHGGSGWSLSWGTAHHAADLVQLTGEKKIAVMGCGVIGLTTARTLQSRGYDVTIYTKDLPPDITSSKATGTWSPTYRLCETERITPEFSAFWEKAATYSFRAHQNMLGRGGVTNWVEHYTIHDPAAAQRHDGHVSTLHLPHELPEPTVLKRRENPFRAEYVSRQTVLVFQIPAYLDRLMNDFVDYGGTLRIKSFDRLEEVDALPEACVVNCTGIGAKALFNDAELMPIAGQLSFLVPQPEVNYRLSTPNGYFIPRNDGIILGGNAIVDSWDTTPSLEQTQKVVAALQEAIDLMRG</sequence>
<dbReference type="STRING" id="1075417.SAMN05421823_11662"/>
<dbReference type="PROSITE" id="PS00677">
    <property type="entry name" value="DAO"/>
    <property type="match status" value="1"/>
</dbReference>
<evidence type="ECO:0000256" key="2">
    <source>
        <dbReference type="ARBA" id="ARBA00006730"/>
    </source>
</evidence>
<dbReference type="GO" id="GO:0005737">
    <property type="term" value="C:cytoplasm"/>
    <property type="evidence" value="ECO:0007669"/>
    <property type="project" value="TreeGrafter"/>
</dbReference>
<dbReference type="Proteomes" id="UP000198510">
    <property type="component" value="Unassembled WGS sequence"/>
</dbReference>
<dbReference type="SUPFAM" id="SSF51971">
    <property type="entry name" value="Nucleotide-binding domain"/>
    <property type="match status" value="1"/>
</dbReference>
<dbReference type="Gene3D" id="3.40.50.720">
    <property type="entry name" value="NAD(P)-binding Rossmann-like Domain"/>
    <property type="match status" value="2"/>
</dbReference>
<evidence type="ECO:0000313" key="11">
    <source>
        <dbReference type="EMBL" id="SDM59231.1"/>
    </source>
</evidence>
<dbReference type="EC" id="1.4.3.3" evidence="6"/>
<dbReference type="GO" id="GO:0071949">
    <property type="term" value="F:FAD binding"/>
    <property type="evidence" value="ECO:0007669"/>
    <property type="project" value="InterPro"/>
</dbReference>
<evidence type="ECO:0000256" key="7">
    <source>
        <dbReference type="ARBA" id="ARBA00039751"/>
    </source>
</evidence>
<dbReference type="EMBL" id="FNFO01000016">
    <property type="protein sequence ID" value="SDM59231.1"/>
    <property type="molecule type" value="Genomic_DNA"/>
</dbReference>
<name>A0A1G9UH32_9BACT</name>
<dbReference type="InterPro" id="IPR006181">
    <property type="entry name" value="D-amino_acid_oxidase_CS"/>
</dbReference>
<accession>A0A1G9UH32</accession>
<dbReference type="Pfam" id="PF01266">
    <property type="entry name" value="DAO"/>
    <property type="match status" value="1"/>
</dbReference>
<evidence type="ECO:0000259" key="10">
    <source>
        <dbReference type="Pfam" id="PF01266"/>
    </source>
</evidence>
<evidence type="ECO:0000313" key="12">
    <source>
        <dbReference type="Proteomes" id="UP000198510"/>
    </source>
</evidence>
<dbReference type="Gene3D" id="3.30.9.10">
    <property type="entry name" value="D-Amino Acid Oxidase, subunit A, domain 2"/>
    <property type="match status" value="1"/>
</dbReference>
<evidence type="ECO:0000256" key="5">
    <source>
        <dbReference type="ARBA" id="ARBA00023002"/>
    </source>
</evidence>
<keyword evidence="3" id="KW-0285">Flavoprotein</keyword>
<feature type="chain" id="PRO_5011638440" description="D-amino-acid oxidase" evidence="9">
    <location>
        <begin position="25"/>
        <end position="379"/>
    </location>
</feature>
<dbReference type="GO" id="GO:0003884">
    <property type="term" value="F:D-amino-acid oxidase activity"/>
    <property type="evidence" value="ECO:0007669"/>
    <property type="project" value="UniProtKB-EC"/>
</dbReference>
<comment type="cofactor">
    <cofactor evidence="1">
        <name>FAD</name>
        <dbReference type="ChEBI" id="CHEBI:57692"/>
    </cofactor>
</comment>
<gene>
    <name evidence="11" type="ORF">SAMN05421823_11662</name>
</gene>
<evidence type="ECO:0000256" key="6">
    <source>
        <dbReference type="ARBA" id="ARBA00039101"/>
    </source>
</evidence>
<keyword evidence="5" id="KW-0560">Oxidoreductase</keyword>
<dbReference type="AlphaFoldDB" id="A0A1G9UH32"/>
<dbReference type="PROSITE" id="PS51257">
    <property type="entry name" value="PROKAR_LIPOPROTEIN"/>
    <property type="match status" value="1"/>
</dbReference>
<evidence type="ECO:0000256" key="9">
    <source>
        <dbReference type="SAM" id="SignalP"/>
    </source>
</evidence>
<evidence type="ECO:0000256" key="1">
    <source>
        <dbReference type="ARBA" id="ARBA00001974"/>
    </source>
</evidence>
<organism evidence="11 12">
    <name type="scientific">Catalinimonas alkaloidigena</name>
    <dbReference type="NCBI Taxonomy" id="1075417"/>
    <lineage>
        <taxon>Bacteria</taxon>
        <taxon>Pseudomonadati</taxon>
        <taxon>Bacteroidota</taxon>
        <taxon>Cytophagia</taxon>
        <taxon>Cytophagales</taxon>
        <taxon>Catalimonadaceae</taxon>
        <taxon>Catalinimonas</taxon>
    </lineage>
</organism>
<feature type="domain" description="FAD dependent oxidoreductase" evidence="10">
    <location>
        <begin position="112"/>
        <end position="372"/>
    </location>
</feature>
<dbReference type="GO" id="GO:0019478">
    <property type="term" value="P:D-amino acid catabolic process"/>
    <property type="evidence" value="ECO:0007669"/>
    <property type="project" value="TreeGrafter"/>
</dbReference>
<dbReference type="InterPro" id="IPR006076">
    <property type="entry name" value="FAD-dep_OxRdtase"/>
</dbReference>
<proteinExistence type="inferred from homology"/>
<dbReference type="PANTHER" id="PTHR11530:SF11">
    <property type="entry name" value="D-ASPARTATE OXIDASE"/>
    <property type="match status" value="1"/>
</dbReference>